<sequence>MLGFKNFLMEEDGVGVVEMVLIVVVLIGIVVLFKKKLTTLVSDIFNTIKERTGEV</sequence>
<accession>A0A0M6WLA6</accession>
<evidence type="ECO:0000313" key="3">
    <source>
        <dbReference type="EMBL" id="CRL36678.1"/>
    </source>
</evidence>
<keyword evidence="1" id="KW-0472">Membrane</keyword>
<evidence type="ECO:0000313" key="8">
    <source>
        <dbReference type="Proteomes" id="UP000446657"/>
    </source>
</evidence>
<reference evidence="3" key="2">
    <citation type="submission" date="2015-05" db="EMBL/GenBank/DDBJ databases">
        <authorList>
            <person name="Wang D.B."/>
            <person name="Wang M."/>
        </authorList>
    </citation>
    <scope>NUCLEOTIDE SEQUENCE [LARGE SCALE GENOMIC DNA]</scope>
    <source>
        <strain evidence="3">M72</strain>
    </source>
</reference>
<feature type="domain" description="Putative Flagellin Flp1-like" evidence="2">
    <location>
        <begin position="6"/>
        <end position="53"/>
    </location>
</feature>
<reference evidence="6" key="1">
    <citation type="submission" date="2015-05" db="EMBL/GenBank/DDBJ databases">
        <authorList>
            <consortium name="Pathogen Informatics"/>
        </authorList>
    </citation>
    <scope>NUCLEOTIDE SEQUENCE [LARGE SCALE GENOMIC DNA]</scope>
    <source>
        <strain evidence="4 7">2789STDY5608863</strain>
        <strain evidence="6">M72</strain>
    </source>
</reference>
<gene>
    <name evidence="4" type="ORF">ERS852420_01967</name>
    <name evidence="5" type="ORF">GMD30_13845</name>
    <name evidence="3" type="ORF">M72_26861</name>
</gene>
<dbReference type="Proteomes" id="UP000446657">
    <property type="component" value="Unassembled WGS sequence"/>
</dbReference>
<dbReference type="STRING" id="301302.ERS852420_01967"/>
<dbReference type="EMBL" id="WNAL01000034">
    <property type="protein sequence ID" value="MTR82741.1"/>
    <property type="molecule type" value="Genomic_DNA"/>
</dbReference>
<dbReference type="RefSeq" id="WP_022045646.1">
    <property type="nucleotide sequence ID" value="NZ_CP173697.1"/>
</dbReference>
<dbReference type="InterPro" id="IPR031564">
    <property type="entry name" value="Flp1-like"/>
</dbReference>
<feature type="transmembrane region" description="Helical" evidence="1">
    <location>
        <begin position="14"/>
        <end position="33"/>
    </location>
</feature>
<dbReference type="AlphaFoldDB" id="A0A0M6WLA6"/>
<reference evidence="5 8" key="3">
    <citation type="journal article" date="2019" name="Nat. Med.">
        <title>A library of human gut bacterial isolates paired with longitudinal multiomics data enables mechanistic microbiome research.</title>
        <authorList>
            <person name="Poyet M."/>
            <person name="Groussin M."/>
            <person name="Gibbons S.M."/>
            <person name="Avila-Pacheco J."/>
            <person name="Jiang X."/>
            <person name="Kearney S.M."/>
            <person name="Perrotta A.R."/>
            <person name="Berdy B."/>
            <person name="Zhao S."/>
            <person name="Lieberman T.D."/>
            <person name="Swanson P.K."/>
            <person name="Smith M."/>
            <person name="Roesemann S."/>
            <person name="Alexander J.E."/>
            <person name="Rich S.A."/>
            <person name="Livny J."/>
            <person name="Vlamakis H."/>
            <person name="Clish C."/>
            <person name="Bullock K."/>
            <person name="Deik A."/>
            <person name="Scott J."/>
            <person name="Pierce K.A."/>
            <person name="Xavier R.J."/>
            <person name="Alm E.J."/>
        </authorList>
    </citation>
    <scope>NUCLEOTIDE SEQUENCE [LARGE SCALE GENOMIC DNA]</scope>
    <source>
        <strain evidence="5 8">BIOML-A1</strain>
    </source>
</reference>
<protein>
    <recommendedName>
        <fullName evidence="2">Putative Flagellin Flp1-like domain-containing protein</fullName>
    </recommendedName>
</protein>
<evidence type="ECO:0000256" key="1">
    <source>
        <dbReference type="SAM" id="Phobius"/>
    </source>
</evidence>
<evidence type="ECO:0000313" key="6">
    <source>
        <dbReference type="Proteomes" id="UP000049979"/>
    </source>
</evidence>
<dbReference type="Proteomes" id="UP000095495">
    <property type="component" value="Unassembled WGS sequence"/>
</dbReference>
<proteinExistence type="predicted"/>
<dbReference type="EMBL" id="CYXV01000007">
    <property type="protein sequence ID" value="CUM98512.1"/>
    <property type="molecule type" value="Genomic_DNA"/>
</dbReference>
<dbReference type="EMBL" id="CVRR01000013">
    <property type="protein sequence ID" value="CRL36678.1"/>
    <property type="molecule type" value="Genomic_DNA"/>
</dbReference>
<name>A0A0M6WLA6_9FIRM</name>
<evidence type="ECO:0000313" key="5">
    <source>
        <dbReference type="EMBL" id="MTR82741.1"/>
    </source>
</evidence>
<dbReference type="GeneID" id="99747419"/>
<keyword evidence="1" id="KW-1133">Transmembrane helix</keyword>
<keyword evidence="1" id="KW-0812">Transmembrane</keyword>
<evidence type="ECO:0000313" key="4">
    <source>
        <dbReference type="EMBL" id="CUM98512.1"/>
    </source>
</evidence>
<dbReference type="Pfam" id="PF16982">
    <property type="entry name" value="Flp1_like"/>
    <property type="match status" value="1"/>
</dbReference>
<organism evidence="3 6">
    <name type="scientific">Roseburia faecis</name>
    <dbReference type="NCBI Taxonomy" id="301302"/>
    <lineage>
        <taxon>Bacteria</taxon>
        <taxon>Bacillati</taxon>
        <taxon>Bacillota</taxon>
        <taxon>Clostridia</taxon>
        <taxon>Lachnospirales</taxon>
        <taxon>Lachnospiraceae</taxon>
        <taxon>Roseburia</taxon>
    </lineage>
</organism>
<evidence type="ECO:0000259" key="2">
    <source>
        <dbReference type="Pfam" id="PF16982"/>
    </source>
</evidence>
<dbReference type="Proteomes" id="UP000049979">
    <property type="component" value="Unassembled WGS sequence"/>
</dbReference>
<evidence type="ECO:0000313" key="7">
    <source>
        <dbReference type="Proteomes" id="UP000095495"/>
    </source>
</evidence>
<keyword evidence="6" id="KW-1185">Reference proteome</keyword>